<accession>A0ABV4JR45</accession>
<evidence type="ECO:0000313" key="1">
    <source>
        <dbReference type="EMBL" id="MEZ6853006.1"/>
    </source>
</evidence>
<name>A0ABV4JR45_9BACT</name>
<protein>
    <submittedName>
        <fullName evidence="1">Phage portal protein</fullName>
    </submittedName>
</protein>
<gene>
    <name evidence="1" type="ORF">AB2Z07_05560</name>
</gene>
<dbReference type="EMBL" id="JBFSOO010000003">
    <property type="protein sequence ID" value="MEZ6853006.1"/>
    <property type="molecule type" value="Genomic_DNA"/>
</dbReference>
<proteinExistence type="predicted"/>
<dbReference type="Pfam" id="PF05136">
    <property type="entry name" value="Phage_portal_2"/>
    <property type="match status" value="1"/>
</dbReference>
<reference evidence="1 2" key="1">
    <citation type="submission" date="2024-07" db="EMBL/GenBank/DDBJ databases">
        <title>Active virus-host system and metabolic interactions in a Lokiarchaeon culture.</title>
        <authorList>
            <person name="Ponce Toledo R.I."/>
            <person name="Rodrigues Oliveira T."/>
            <person name="Schleper C."/>
        </authorList>
    </citation>
    <scope>NUCLEOTIDE SEQUENCE [LARGE SCALE GENOMIC DNA]</scope>
    <source>
        <strain evidence="1 2">B35</strain>
    </source>
</reference>
<organism evidence="1 2">
    <name type="scientific">Halodesulfovibrio aestuarii</name>
    <dbReference type="NCBI Taxonomy" id="126333"/>
    <lineage>
        <taxon>Bacteria</taxon>
        <taxon>Pseudomonadati</taxon>
        <taxon>Thermodesulfobacteriota</taxon>
        <taxon>Desulfovibrionia</taxon>
        <taxon>Desulfovibrionales</taxon>
        <taxon>Desulfovibrionaceae</taxon>
        <taxon>Halodesulfovibrio</taxon>
    </lineage>
</organism>
<sequence length="492" mass="55349">MPTVKRFGGGRNLKRGMGSATGAFAAADTDRLTASWATTPMSPYELVERNLQIVCARGREAARNKPHAKKFLRLCITNVVGHKGMKISPSVSYDGKPDTPARNALKDALTEWGKDPEVTGLYSWHDVEKLVLRTVVTDGECFVRELRGKDFGKYRYQLQLIDPTRIPVNLKKELPNGNRVFAGIEYTPYGRPVAYYVANEDPHYYGTTSYQKADRIPAEEIIHLFVPEMIGQKRGFSWLAGSLPHMHNLDGYTHASLINARVGASKMGIVEADPEYIEVEDDDADDIPMDAEPGTIDILPPGYKFTKWDPQFPQGEYQQFITTNLHIIAADLGVSYASLSGDLSQVNFSSIRAGVLPEQDFWMDVQEWLTHRFYSVVYRNWVEQAVLHKAIRIGTSPLRLERIDQYEQAKYNGRRWKYVDPVKEVNAERLQHKSMLKSISQSIRENGGEPEEVFKEIAEDVERIATEIDIPKEAAAALLGIISKGLPDGKTS</sequence>
<dbReference type="RefSeq" id="WP_371150177.1">
    <property type="nucleotide sequence ID" value="NZ_JBFSOO010000003.1"/>
</dbReference>
<evidence type="ECO:0000313" key="2">
    <source>
        <dbReference type="Proteomes" id="UP001568358"/>
    </source>
</evidence>
<dbReference type="InterPro" id="IPR006429">
    <property type="entry name" value="Phage_lambda_portal"/>
</dbReference>
<comment type="caution">
    <text evidence="1">The sequence shown here is derived from an EMBL/GenBank/DDBJ whole genome shotgun (WGS) entry which is preliminary data.</text>
</comment>
<keyword evidence="2" id="KW-1185">Reference proteome</keyword>
<dbReference type="NCBIfam" id="TIGR01539">
    <property type="entry name" value="portal_lambda"/>
    <property type="match status" value="1"/>
</dbReference>
<dbReference type="Proteomes" id="UP001568358">
    <property type="component" value="Unassembled WGS sequence"/>
</dbReference>